<dbReference type="InterPro" id="IPR003954">
    <property type="entry name" value="RRM_euk-type"/>
</dbReference>
<keyword evidence="2" id="KW-0479">Metal-binding</keyword>
<comment type="caution">
    <text evidence="13">The sequence shown here is derived from an EMBL/GenBank/DDBJ whole genome shotgun (WGS) entry which is preliminary data.</text>
</comment>
<feature type="compositionally biased region" description="Low complexity" evidence="10">
    <location>
        <begin position="306"/>
        <end position="320"/>
    </location>
</feature>
<dbReference type="InterPro" id="IPR012677">
    <property type="entry name" value="Nucleotide-bd_a/b_plait_sf"/>
</dbReference>
<feature type="region of interest" description="Disordered" evidence="10">
    <location>
        <begin position="585"/>
        <end position="674"/>
    </location>
</feature>
<feature type="compositionally biased region" description="Basic and acidic residues" evidence="10">
    <location>
        <begin position="398"/>
        <end position="409"/>
    </location>
</feature>
<feature type="compositionally biased region" description="Polar residues" evidence="10">
    <location>
        <begin position="442"/>
        <end position="452"/>
    </location>
</feature>
<dbReference type="Pfam" id="PF14570">
    <property type="entry name" value="zf-RING_4"/>
    <property type="match status" value="1"/>
</dbReference>
<dbReference type="PANTHER" id="PTHR12603:SF0">
    <property type="entry name" value="CCR4-NOT TRANSCRIPTION COMPLEX SUBUNIT 4"/>
    <property type="match status" value="1"/>
</dbReference>
<feature type="domain" description="RRM" evidence="12">
    <location>
        <begin position="140"/>
        <end position="221"/>
    </location>
</feature>
<dbReference type="Gene3D" id="3.30.40.10">
    <property type="entry name" value="Zinc/RING finger domain, C3HC4 (zinc finger)"/>
    <property type="match status" value="1"/>
</dbReference>
<dbReference type="PROSITE" id="PS50102">
    <property type="entry name" value="RRM"/>
    <property type="match status" value="1"/>
</dbReference>
<dbReference type="GO" id="GO:0016567">
    <property type="term" value="P:protein ubiquitination"/>
    <property type="evidence" value="ECO:0007669"/>
    <property type="project" value="TreeGrafter"/>
</dbReference>
<dbReference type="STRING" id="71717.A0A4Y7TQR4"/>
<feature type="compositionally biased region" description="Low complexity" evidence="10">
    <location>
        <begin position="863"/>
        <end position="881"/>
    </location>
</feature>
<dbReference type="Proteomes" id="UP000298030">
    <property type="component" value="Unassembled WGS sequence"/>
</dbReference>
<dbReference type="Gene3D" id="3.30.70.330">
    <property type="match status" value="1"/>
</dbReference>
<dbReference type="GO" id="GO:0004842">
    <property type="term" value="F:ubiquitin-protein transferase activity"/>
    <property type="evidence" value="ECO:0007669"/>
    <property type="project" value="InterPro"/>
</dbReference>
<evidence type="ECO:0000313" key="13">
    <source>
        <dbReference type="EMBL" id="TEB35932.1"/>
    </source>
</evidence>
<evidence type="ECO:0000259" key="12">
    <source>
        <dbReference type="PROSITE" id="PS50102"/>
    </source>
</evidence>
<dbReference type="GO" id="GO:0005634">
    <property type="term" value="C:nucleus"/>
    <property type="evidence" value="ECO:0007669"/>
    <property type="project" value="UniProtKB-SubCell"/>
</dbReference>
<organism evidence="13 14">
    <name type="scientific">Coprinellus micaceus</name>
    <name type="common">Glistening ink-cap mushroom</name>
    <name type="synonym">Coprinus micaceus</name>
    <dbReference type="NCBI Taxonomy" id="71717"/>
    <lineage>
        <taxon>Eukaryota</taxon>
        <taxon>Fungi</taxon>
        <taxon>Dikarya</taxon>
        <taxon>Basidiomycota</taxon>
        <taxon>Agaricomycotina</taxon>
        <taxon>Agaricomycetes</taxon>
        <taxon>Agaricomycetidae</taxon>
        <taxon>Agaricales</taxon>
        <taxon>Agaricineae</taxon>
        <taxon>Psathyrellaceae</taxon>
        <taxon>Coprinellus</taxon>
    </lineage>
</organism>
<dbReference type="SMART" id="SM00361">
    <property type="entry name" value="RRM_1"/>
    <property type="match status" value="1"/>
</dbReference>
<proteinExistence type="predicted"/>
<keyword evidence="4" id="KW-0862">Zinc</keyword>
<keyword evidence="7" id="KW-0539">Nucleus</keyword>
<feature type="region of interest" description="Disordered" evidence="10">
    <location>
        <begin position="282"/>
        <end position="353"/>
    </location>
</feature>
<evidence type="ECO:0000256" key="4">
    <source>
        <dbReference type="ARBA" id="ARBA00022833"/>
    </source>
</evidence>
<dbReference type="EMBL" id="QPFP01000006">
    <property type="protein sequence ID" value="TEB35932.1"/>
    <property type="molecule type" value="Genomic_DNA"/>
</dbReference>
<feature type="compositionally biased region" description="Low complexity" evidence="10">
    <location>
        <begin position="491"/>
        <end position="502"/>
    </location>
</feature>
<feature type="domain" description="RING-type" evidence="11">
    <location>
        <begin position="45"/>
        <end position="88"/>
    </location>
</feature>
<dbReference type="GO" id="GO:0030014">
    <property type="term" value="C:CCR4-NOT complex"/>
    <property type="evidence" value="ECO:0007669"/>
    <property type="project" value="InterPro"/>
</dbReference>
<evidence type="ECO:0000256" key="1">
    <source>
        <dbReference type="ARBA" id="ARBA00004123"/>
    </source>
</evidence>
<reference evidence="13 14" key="1">
    <citation type="journal article" date="2019" name="Nat. Ecol. Evol.">
        <title>Megaphylogeny resolves global patterns of mushroom evolution.</title>
        <authorList>
            <person name="Varga T."/>
            <person name="Krizsan K."/>
            <person name="Foldi C."/>
            <person name="Dima B."/>
            <person name="Sanchez-Garcia M."/>
            <person name="Sanchez-Ramirez S."/>
            <person name="Szollosi G.J."/>
            <person name="Szarkandi J.G."/>
            <person name="Papp V."/>
            <person name="Albert L."/>
            <person name="Andreopoulos W."/>
            <person name="Angelini C."/>
            <person name="Antonin V."/>
            <person name="Barry K.W."/>
            <person name="Bougher N.L."/>
            <person name="Buchanan P."/>
            <person name="Buyck B."/>
            <person name="Bense V."/>
            <person name="Catcheside P."/>
            <person name="Chovatia M."/>
            <person name="Cooper J."/>
            <person name="Damon W."/>
            <person name="Desjardin D."/>
            <person name="Finy P."/>
            <person name="Geml J."/>
            <person name="Haridas S."/>
            <person name="Hughes K."/>
            <person name="Justo A."/>
            <person name="Karasinski D."/>
            <person name="Kautmanova I."/>
            <person name="Kiss B."/>
            <person name="Kocsube S."/>
            <person name="Kotiranta H."/>
            <person name="LaButti K.M."/>
            <person name="Lechner B.E."/>
            <person name="Liimatainen K."/>
            <person name="Lipzen A."/>
            <person name="Lukacs Z."/>
            <person name="Mihaltcheva S."/>
            <person name="Morgado L.N."/>
            <person name="Niskanen T."/>
            <person name="Noordeloos M.E."/>
            <person name="Ohm R.A."/>
            <person name="Ortiz-Santana B."/>
            <person name="Ovrebo C."/>
            <person name="Racz N."/>
            <person name="Riley R."/>
            <person name="Savchenko A."/>
            <person name="Shiryaev A."/>
            <person name="Soop K."/>
            <person name="Spirin V."/>
            <person name="Szebenyi C."/>
            <person name="Tomsovsky M."/>
            <person name="Tulloss R.E."/>
            <person name="Uehling J."/>
            <person name="Grigoriev I.V."/>
            <person name="Vagvolgyi C."/>
            <person name="Papp T."/>
            <person name="Martin F.M."/>
            <person name="Miettinen O."/>
            <person name="Hibbett D.S."/>
            <person name="Nagy L.G."/>
        </authorList>
    </citation>
    <scope>NUCLEOTIDE SEQUENCE [LARGE SCALE GENOMIC DNA]</scope>
    <source>
        <strain evidence="13 14">FP101781</strain>
    </source>
</reference>
<dbReference type="InterPro" id="IPR001841">
    <property type="entry name" value="Znf_RING"/>
</dbReference>
<feature type="compositionally biased region" description="Polar residues" evidence="10">
    <location>
        <begin position="1078"/>
        <end position="1100"/>
    </location>
</feature>
<feature type="compositionally biased region" description="Low complexity" evidence="10">
    <location>
        <begin position="956"/>
        <end position="975"/>
    </location>
</feature>
<dbReference type="FunFam" id="3.30.40.10:FF:000006">
    <property type="entry name" value="CCR4-NOT transcription complex subunit 4"/>
    <property type="match status" value="1"/>
</dbReference>
<sequence>MASSKLSVYSPLPAPAILSVPQSKSHVLAGVQDAYWSDEEEDQECPLCLEEMDISDLNFKPCVCGYQICRFCWHHIKENLNKRCPACRRVYTDEGVEFKPVATQDHKRLTQQKKQRDREKKELETLGRKHLANVRVVQRNVVYVVGIGPRFAKEELIPTLRSNEYFGQYGKISKILLVKRTAPGGGGPVVGLYITYTRREDAARAISAVDGAASPGGGRDIMRASYGTTKYCMAFLRNQTCNDHNCMNLHEWGDEKDCFTKEDLTTLKHTMKATETRAKTTIVTKKEGEDASLPRAASWGQKSNVPVPSTATYSTPSSSSLIRQTRRMNAPRQTTRGSTASATTAETKPALVRTASERKAIAVAKAESSVSRPSTPAVPSVAIAARPSAPASPAAEPKPAKAKKEKEKPPSPLVRETNSPAPSQAAESDASSAPQELPAPSQPSRPASTESMKSPALPPPPAVPVPAVPPGLFAPPGIPSPVRPPRHATDSPQTPLLSSQSSYQMSNAARALLDDVKARRESYVPAVAIGAPFPEFDRTLQTLSGDDGGGFSFNLDPKLADQADATDVLPELEMEANTPFHGSYTDAFPALRPNSQLPAPPGLGYPRSSSRSIFDPVPNRGLGASPGPMIDRHSNYMGSFNPFQDGAEASGHPQSENTHPHTPPPAPSSPFAPFDEERKVSRFGFARGRQSASVASSPLNGSSIVPLSDTNTLHSSLVDHAPPPGLSHLRQWDAQRSDSAYSQPPSMINSPQLSSQLPYNHNLQPQPSFRPFDNEVSEMTLRDFIMASREREHQKTANDTHLGGYKSNHPFQDPAIMSASFGPVQTHDMSFNSMAYGPPPGLGGVSNQQLNSHPSGIPGIPESNPAVTTTSTSSPAPSLSAVDFPALVPSTPKEEQSPTKPSASLLSKAQEKAARKAAKQAASAEKAAAKAKAAADKAATVTAAPVPQNTSKGTIPSSPSVSTSDSKGSTSASKAQVSQAKPKGDSKVTAGEGLKEVKPSRKEEKAQKAPAPKAAKNPPPTPKQPKAPAPHPIPVPELEPEEQAPILSRKSKKNKPIPVKVPKTPKEDDLQQHHDCQRSGQSTEHSATPNIQSKPRTPSKSPDPRTRLTLEELLEEISRIHPGMDLISHPFFDLQKLSSTAKMPLEYGPLVHALSALSVGGGSFANNVPSGSIDTAVSSFQQLLETLTQTISDLLRLLPRTTWDDSSSFDGVLRDMLKGDDFLDEGGEDGHGKDDEVAALTLALERRARWMEVQLSKLEELHRDINTAAVKAVLSFNDNGWDKHGFLPRLGNTLKRFESIGLTVDEAGNPRAMTADELEKKLVVAKEAAIFAETEAREAMAKMQFVKEFDNEFY</sequence>
<keyword evidence="3 8" id="KW-0863">Zinc-finger</keyword>
<dbReference type="PANTHER" id="PTHR12603">
    <property type="entry name" value="CCR4-NOT TRANSCRIPTION COMPLEX RELATED"/>
    <property type="match status" value="1"/>
</dbReference>
<dbReference type="PROSITE" id="PS50089">
    <property type="entry name" value="ZF_RING_2"/>
    <property type="match status" value="1"/>
</dbReference>
<feature type="compositionally biased region" description="Polar residues" evidence="10">
    <location>
        <begin position="737"/>
        <end position="756"/>
    </location>
</feature>
<evidence type="ECO:0000256" key="7">
    <source>
        <dbReference type="ARBA" id="ARBA00023242"/>
    </source>
</evidence>
<feature type="compositionally biased region" description="Polar residues" evidence="10">
    <location>
        <begin position="845"/>
        <end position="854"/>
    </location>
</feature>
<evidence type="ECO:0000256" key="2">
    <source>
        <dbReference type="ARBA" id="ARBA00022723"/>
    </source>
</evidence>
<feature type="compositionally biased region" description="Pro residues" evidence="10">
    <location>
        <begin position="661"/>
        <end position="670"/>
    </location>
</feature>
<feature type="compositionally biased region" description="Low complexity" evidence="10">
    <location>
        <begin position="384"/>
        <end position="397"/>
    </location>
</feature>
<dbReference type="InterPro" id="IPR035979">
    <property type="entry name" value="RBD_domain_sf"/>
</dbReference>
<feature type="compositionally biased region" description="Pro residues" evidence="10">
    <location>
        <begin position="456"/>
        <end position="483"/>
    </location>
</feature>
<evidence type="ECO:0000256" key="8">
    <source>
        <dbReference type="PROSITE-ProRule" id="PRU00175"/>
    </source>
</evidence>
<dbReference type="GO" id="GO:0003723">
    <property type="term" value="F:RNA binding"/>
    <property type="evidence" value="ECO:0007669"/>
    <property type="project" value="UniProtKB-UniRule"/>
</dbReference>
<evidence type="ECO:0000256" key="9">
    <source>
        <dbReference type="PROSITE-ProRule" id="PRU00176"/>
    </source>
</evidence>
<feature type="region of interest" description="Disordered" evidence="10">
    <location>
        <begin position="384"/>
        <end position="503"/>
    </location>
</feature>
<feature type="compositionally biased region" description="Basic and acidic residues" evidence="10">
    <location>
        <begin position="993"/>
        <end position="1007"/>
    </location>
</feature>
<evidence type="ECO:0000256" key="5">
    <source>
        <dbReference type="ARBA" id="ARBA00022884"/>
    </source>
</evidence>
<keyword evidence="6" id="KW-0175">Coiled coil</keyword>
<keyword evidence="14" id="KW-1185">Reference proteome</keyword>
<evidence type="ECO:0008006" key="15">
    <source>
        <dbReference type="Google" id="ProtNLM"/>
    </source>
</evidence>
<comment type="subcellular location">
    <subcellularLocation>
        <location evidence="1">Nucleus</location>
    </subcellularLocation>
</comment>
<name>A0A4Y7TQR4_COPMI</name>
<evidence type="ECO:0000256" key="10">
    <source>
        <dbReference type="SAM" id="MobiDB-lite"/>
    </source>
</evidence>
<dbReference type="SUPFAM" id="SSF57850">
    <property type="entry name" value="RING/U-box"/>
    <property type="match status" value="1"/>
</dbReference>
<evidence type="ECO:0000313" key="14">
    <source>
        <dbReference type="Proteomes" id="UP000298030"/>
    </source>
</evidence>
<feature type="region of interest" description="Disordered" evidence="10">
    <location>
        <begin position="715"/>
        <end position="756"/>
    </location>
</feature>
<accession>A0A4Y7TQR4</accession>
<feature type="compositionally biased region" description="Basic and acidic residues" evidence="10">
    <location>
        <begin position="1064"/>
        <end position="1077"/>
    </location>
</feature>
<feature type="compositionally biased region" description="Low complexity" evidence="10">
    <location>
        <begin position="919"/>
        <end position="944"/>
    </location>
</feature>
<feature type="compositionally biased region" description="Low complexity" evidence="10">
    <location>
        <begin position="334"/>
        <end position="347"/>
    </location>
</feature>
<evidence type="ECO:0000256" key="3">
    <source>
        <dbReference type="ARBA" id="ARBA00022771"/>
    </source>
</evidence>
<protein>
    <recommendedName>
        <fullName evidence="15">RING-type domain-containing protein</fullName>
    </recommendedName>
</protein>
<feature type="region of interest" description="Disordered" evidence="10">
    <location>
        <begin position="840"/>
        <end position="1105"/>
    </location>
</feature>
<keyword evidence="5 9" id="KW-0694">RNA-binding</keyword>
<dbReference type="CDD" id="cd16618">
    <property type="entry name" value="mRING-HC-C4C4_CNOT4"/>
    <property type="match status" value="1"/>
</dbReference>
<dbReference type="OrthoDB" id="1923159at2759"/>
<feature type="compositionally biased region" description="Pro residues" evidence="10">
    <location>
        <begin position="1017"/>
        <end position="1037"/>
    </location>
</feature>
<evidence type="ECO:0000259" key="11">
    <source>
        <dbReference type="PROSITE" id="PS50089"/>
    </source>
</evidence>
<feature type="compositionally biased region" description="Polar residues" evidence="10">
    <location>
        <begin position="416"/>
        <end position="434"/>
    </location>
</feature>
<gene>
    <name evidence="13" type="ORF">FA13DRAFT_1810578</name>
</gene>
<dbReference type="InterPro" id="IPR013083">
    <property type="entry name" value="Znf_RING/FYVE/PHD"/>
</dbReference>
<evidence type="ECO:0000256" key="6">
    <source>
        <dbReference type="ARBA" id="ARBA00023054"/>
    </source>
</evidence>
<dbReference type="InterPro" id="IPR039780">
    <property type="entry name" value="Mot2"/>
</dbReference>
<dbReference type="SUPFAM" id="SSF54928">
    <property type="entry name" value="RNA-binding domain, RBD"/>
    <property type="match status" value="1"/>
</dbReference>
<dbReference type="GO" id="GO:0008270">
    <property type="term" value="F:zinc ion binding"/>
    <property type="evidence" value="ECO:0007669"/>
    <property type="project" value="UniProtKB-KW"/>
</dbReference>
<dbReference type="InterPro" id="IPR039515">
    <property type="entry name" value="NOT4_mRING-HC-C4C4"/>
</dbReference>
<dbReference type="InterPro" id="IPR000504">
    <property type="entry name" value="RRM_dom"/>
</dbReference>